<dbReference type="Gene3D" id="3.40.605.10">
    <property type="entry name" value="Aldehyde Dehydrogenase, Chain A, domain 1"/>
    <property type="match status" value="1"/>
</dbReference>
<dbReference type="InterPro" id="IPR016160">
    <property type="entry name" value="Ald_DH_CS_CYS"/>
</dbReference>
<evidence type="ECO:0000256" key="3">
    <source>
        <dbReference type="RuleBase" id="RU003345"/>
    </source>
</evidence>
<dbReference type="EMBL" id="HBFW01014913">
    <property type="protein sequence ID" value="CAD8938423.1"/>
    <property type="molecule type" value="Transcribed_RNA"/>
</dbReference>
<accession>A0A7S1D6J2</accession>
<reference evidence="6" key="1">
    <citation type="submission" date="2021-01" db="EMBL/GenBank/DDBJ databases">
        <authorList>
            <person name="Corre E."/>
            <person name="Pelletier E."/>
            <person name="Niang G."/>
            <person name="Scheremetjew M."/>
            <person name="Finn R."/>
            <person name="Kale V."/>
            <person name="Holt S."/>
            <person name="Cochrane G."/>
            <person name="Meng A."/>
            <person name="Brown T."/>
            <person name="Cohen L."/>
        </authorList>
    </citation>
    <scope>NUCLEOTIDE SEQUENCE</scope>
    <source>
        <strain evidence="6">ECT3854</strain>
    </source>
</reference>
<dbReference type="InterPro" id="IPR029510">
    <property type="entry name" value="Ald_DH_CS_GLU"/>
</dbReference>
<dbReference type="PROSITE" id="PS00070">
    <property type="entry name" value="ALDEHYDE_DEHYDR_CYS"/>
    <property type="match status" value="1"/>
</dbReference>
<feature type="domain" description="Aldehyde dehydrogenase" evidence="5">
    <location>
        <begin position="14"/>
        <end position="460"/>
    </location>
</feature>
<dbReference type="Pfam" id="PF00171">
    <property type="entry name" value="Aldedh"/>
    <property type="match status" value="1"/>
</dbReference>
<keyword evidence="4" id="KW-0175">Coiled coil</keyword>
<dbReference type="Gene3D" id="3.40.309.10">
    <property type="entry name" value="Aldehyde Dehydrogenase, Chain A, domain 2"/>
    <property type="match status" value="1"/>
</dbReference>
<name>A0A7S1D6J2_CYCTE</name>
<dbReference type="InterPro" id="IPR016163">
    <property type="entry name" value="Ald_DH_C"/>
</dbReference>
<organism evidence="6">
    <name type="scientific">Cyclophora tenuis</name>
    <name type="common">Marine diatom</name>
    <dbReference type="NCBI Taxonomy" id="216820"/>
    <lineage>
        <taxon>Eukaryota</taxon>
        <taxon>Sar</taxon>
        <taxon>Stramenopiles</taxon>
        <taxon>Ochrophyta</taxon>
        <taxon>Bacillariophyta</taxon>
        <taxon>Fragilariophyceae</taxon>
        <taxon>Fragilariophycidae</taxon>
        <taxon>Cyclophorales</taxon>
        <taxon>Cyclophoraceae</taxon>
        <taxon>Cyclophora</taxon>
    </lineage>
</organism>
<dbReference type="AlphaFoldDB" id="A0A7S1D6J2"/>
<proteinExistence type="inferred from homology"/>
<feature type="active site" evidence="2">
    <location>
        <position position="231"/>
    </location>
</feature>
<dbReference type="InterPro" id="IPR015590">
    <property type="entry name" value="Aldehyde_DH_dom"/>
</dbReference>
<feature type="coiled-coil region" evidence="4">
    <location>
        <begin position="79"/>
        <end position="106"/>
    </location>
</feature>
<dbReference type="InterPro" id="IPR016161">
    <property type="entry name" value="Ald_DH/histidinol_DH"/>
</dbReference>
<dbReference type="FunFam" id="3.40.309.10:FF:000009">
    <property type="entry name" value="Aldehyde dehydrogenase A"/>
    <property type="match status" value="1"/>
</dbReference>
<evidence type="ECO:0000259" key="5">
    <source>
        <dbReference type="Pfam" id="PF00171"/>
    </source>
</evidence>
<protein>
    <recommendedName>
        <fullName evidence="5">Aldehyde dehydrogenase domain-containing protein</fullName>
    </recommendedName>
</protein>
<dbReference type="InterPro" id="IPR016162">
    <property type="entry name" value="Ald_DH_N"/>
</dbReference>
<keyword evidence="1 3" id="KW-0560">Oxidoreductase</keyword>
<dbReference type="GO" id="GO:0016620">
    <property type="term" value="F:oxidoreductase activity, acting on the aldehyde or oxo group of donors, NAD or NADP as acceptor"/>
    <property type="evidence" value="ECO:0007669"/>
    <property type="project" value="InterPro"/>
</dbReference>
<evidence type="ECO:0000313" key="6">
    <source>
        <dbReference type="EMBL" id="CAD8938423.1"/>
    </source>
</evidence>
<dbReference type="PROSITE" id="PS00687">
    <property type="entry name" value="ALDEHYDE_DEHYDR_GLU"/>
    <property type="match status" value="1"/>
</dbReference>
<evidence type="ECO:0000256" key="2">
    <source>
        <dbReference type="PROSITE-ProRule" id="PRU10007"/>
    </source>
</evidence>
<sequence length="464" mass="49516">MVQGVAIEDGCLVNKNPATGEVISRVPCSTAEDVNRMAQNAKDALLAWSETPAEDRVRMLSEGLQEVAKDADSIAELIVREMGKTKAEATEEMEGATDRKEYLEILLEAQKPKKHGSSVVYRQAIGVVAIMSPWNFPVDEILLLALPALAAGNTVIVKPSEVAPQCGEAAVKAFEKVLPPNVFQVAQGDGAVGAQLVSHPLVNLVAMTGSSATGKKILSSAASSLKRVVLELGGKDPMVVFADSDLDKAAKDAVEYSVFNAGQVCCAFERVYVEESILSEFEAKCAEYAKEYVVGNGMNPGVKVGPMVSAMQRDHVIKQVEDAIKDGAKLLFKGDIPSDAPEGSSFYPITVLSNVTQEMDIARRETFGPVVSLFKFDGSEAEAVRLANDTEYGLGGSVYTGDSEKAKRVASRMFCGQVGINCYPLMEMNIACPWVGFGSSGYGYHSGVEGFQQFSLPKSVVTGS</sequence>
<dbReference type="CDD" id="cd07078">
    <property type="entry name" value="ALDH"/>
    <property type="match status" value="1"/>
</dbReference>
<dbReference type="PANTHER" id="PTHR11699">
    <property type="entry name" value="ALDEHYDE DEHYDROGENASE-RELATED"/>
    <property type="match status" value="1"/>
</dbReference>
<comment type="similarity">
    <text evidence="3">Belongs to the aldehyde dehydrogenase family.</text>
</comment>
<dbReference type="SUPFAM" id="SSF53720">
    <property type="entry name" value="ALDH-like"/>
    <property type="match status" value="1"/>
</dbReference>
<gene>
    <name evidence="6" type="ORF">CTEN0397_LOCUS9486</name>
</gene>
<evidence type="ECO:0000256" key="4">
    <source>
        <dbReference type="SAM" id="Coils"/>
    </source>
</evidence>
<evidence type="ECO:0000256" key="1">
    <source>
        <dbReference type="ARBA" id="ARBA00023002"/>
    </source>
</evidence>